<name>A0A4R5PGA0_9MYCO</name>
<accession>A0A4R5PGA0</accession>
<reference evidence="1 2" key="1">
    <citation type="journal article" date="2019" name="Sci. Rep.">
        <title>Extended insight into the Mycobacterium chelonae-abscessus complex through whole genome sequencing of Mycobacterium salmoniphilum outbreak and Mycobacterium salmoniphilum-like strains.</title>
        <authorList>
            <person name="Behra P.R.K."/>
            <person name="Das S."/>
            <person name="Pettersson B.M.F."/>
            <person name="Shirreff L."/>
            <person name="DuCote T."/>
            <person name="Jacobsson K.G."/>
            <person name="Ennis D.G."/>
            <person name="Kirsebom L.A."/>
        </authorList>
    </citation>
    <scope>NUCLEOTIDE SEQUENCE [LARGE SCALE GENOMIC DNA]</scope>
    <source>
        <strain evidence="1 2">DSM 45524</strain>
    </source>
</reference>
<gene>
    <name evidence="1" type="ORF">EJ571_01785</name>
</gene>
<evidence type="ECO:0000313" key="1">
    <source>
        <dbReference type="EMBL" id="TDH25364.1"/>
    </source>
</evidence>
<dbReference type="AlphaFoldDB" id="A0A4R5PGA0"/>
<sequence>MRVVLKKRHSAGCWCSAPEATSWVINVRNPVMWLDRRGGGTGSTTMWIRLQCNDPDCEALAIVHHQDLTELVEKELA</sequence>
<organism evidence="1 2">
    <name type="scientific">Mycobacteroides franklinii</name>
    <dbReference type="NCBI Taxonomy" id="948102"/>
    <lineage>
        <taxon>Bacteria</taxon>
        <taxon>Bacillati</taxon>
        <taxon>Actinomycetota</taxon>
        <taxon>Actinomycetes</taxon>
        <taxon>Mycobacteriales</taxon>
        <taxon>Mycobacteriaceae</taxon>
        <taxon>Mycobacteroides</taxon>
    </lineage>
</organism>
<protein>
    <submittedName>
        <fullName evidence="1">Uncharacterized protein</fullName>
    </submittedName>
</protein>
<dbReference type="Proteomes" id="UP000295627">
    <property type="component" value="Unassembled WGS sequence"/>
</dbReference>
<comment type="caution">
    <text evidence="1">The sequence shown here is derived from an EMBL/GenBank/DDBJ whole genome shotgun (WGS) entry which is preliminary data.</text>
</comment>
<dbReference type="RefSeq" id="WP_083070023.1">
    <property type="nucleotide sequence ID" value="NZ_MAFQ01000015.1"/>
</dbReference>
<evidence type="ECO:0000313" key="2">
    <source>
        <dbReference type="Proteomes" id="UP000295627"/>
    </source>
</evidence>
<proteinExistence type="predicted"/>
<dbReference type="EMBL" id="RXLR01000006">
    <property type="protein sequence ID" value="TDH25364.1"/>
    <property type="molecule type" value="Genomic_DNA"/>
</dbReference>